<evidence type="ECO:0000256" key="1">
    <source>
        <dbReference type="ARBA" id="ARBA00001182"/>
    </source>
</evidence>
<dbReference type="GO" id="GO:0003756">
    <property type="term" value="F:protein disulfide isomerase activity"/>
    <property type="evidence" value="ECO:0007669"/>
    <property type="project" value="UniProtKB-EC"/>
</dbReference>
<dbReference type="CDD" id="cd02961">
    <property type="entry name" value="PDI_a_family"/>
    <property type="match status" value="1"/>
</dbReference>
<feature type="disulfide bond" description="Redox-active" evidence="11">
    <location>
        <begin position="397"/>
        <end position="400"/>
    </location>
</feature>
<feature type="domain" description="Thioredoxin" evidence="15">
    <location>
        <begin position="349"/>
        <end position="474"/>
    </location>
</feature>
<dbReference type="PROSITE" id="PS51352">
    <property type="entry name" value="THIOREDOXIN_2"/>
    <property type="match status" value="2"/>
</dbReference>
<name>A0A7M7M612_VARDE</name>
<dbReference type="OrthoDB" id="72053at2759"/>
<feature type="signal peptide" evidence="13">
    <location>
        <begin position="1"/>
        <end position="19"/>
    </location>
</feature>
<keyword evidence="6" id="KW-0677">Repeat</keyword>
<comment type="subcellular location">
    <subcellularLocation>
        <location evidence="2">Endoplasmic reticulum lumen</location>
    </subcellularLocation>
</comment>
<dbReference type="InterPro" id="IPR005788">
    <property type="entry name" value="PDI_thioredoxin-like_dom"/>
</dbReference>
<organism evidence="16 17">
    <name type="scientific">Varroa destructor</name>
    <name type="common">Honeybee mite</name>
    <dbReference type="NCBI Taxonomy" id="109461"/>
    <lineage>
        <taxon>Eukaryota</taxon>
        <taxon>Metazoa</taxon>
        <taxon>Ecdysozoa</taxon>
        <taxon>Arthropoda</taxon>
        <taxon>Chelicerata</taxon>
        <taxon>Arachnida</taxon>
        <taxon>Acari</taxon>
        <taxon>Parasitiformes</taxon>
        <taxon>Mesostigmata</taxon>
        <taxon>Gamasina</taxon>
        <taxon>Dermanyssoidea</taxon>
        <taxon>Varroidae</taxon>
        <taxon>Varroa</taxon>
    </lineage>
</organism>
<dbReference type="PROSITE" id="PS00194">
    <property type="entry name" value="THIOREDOXIN_1"/>
    <property type="match status" value="2"/>
</dbReference>
<comment type="similarity">
    <text evidence="3 12">Belongs to the protein disulfide isomerase family.</text>
</comment>
<dbReference type="CDD" id="cd02982">
    <property type="entry name" value="PDI_b'_family"/>
    <property type="match status" value="1"/>
</dbReference>
<dbReference type="CTD" id="39651"/>
<dbReference type="InParanoid" id="A0A7M7M612"/>
<sequence>MTFGRFVISVLALINAVSTADIETDQNVFVLTKDNFDQAIQEHKNILVEFYAPWCGHCKALAPEYVKAATELAEEKSELKLAKVDATEQKELGERFEIGGYPTLKLFREGKPIDYNGGRTAPEIIRWLKKKTGPPAHDVITADEINALKEANDVIVVGLFKDQESEAAKIFLQTAIEFDEQPFVISSADAVFNAVEGKDGQVVLLKKFDEGRNVLEKVETAEATKKFVVSNSLPLVIEFSHESASKIFGGEIKNHNLLFLSKKAENYDESFAKFRKAAEQFKSQVIFVTIDTENADHSRILDFFGVKKADKPQMRMIKLQDEMAKFKPDDETNLDADVVSLFVKGVLDGTVKQHLLSQDLPEDWNDKPVKVLVSSNFDEIAMDKGKHVLVEFYAPWCGHCKQLAPIYDELGEAFKERDDVVIAKMDATANELEHTKINSFPTLKLYKKDTNEIIEFVGERTLEGMKKFIESGGEYGKSAPEDVQEDEENAEDDEHGPRDEL</sequence>
<dbReference type="Pfam" id="PF13848">
    <property type="entry name" value="Thioredoxin_6"/>
    <property type="match status" value="1"/>
</dbReference>
<reference evidence="16" key="1">
    <citation type="submission" date="2021-01" db="UniProtKB">
        <authorList>
            <consortium name="EnsemblMetazoa"/>
        </authorList>
    </citation>
    <scope>IDENTIFICATION</scope>
</reference>
<feature type="disulfide bond" description="Redox-active" evidence="11">
    <location>
        <begin position="55"/>
        <end position="58"/>
    </location>
</feature>
<dbReference type="AlphaFoldDB" id="A0A7M7M612"/>
<dbReference type="InterPro" id="IPR036249">
    <property type="entry name" value="Thioredoxin-like_sf"/>
</dbReference>
<dbReference type="CDD" id="cd02981">
    <property type="entry name" value="PDI_b_family"/>
    <property type="match status" value="1"/>
</dbReference>
<evidence type="ECO:0000256" key="4">
    <source>
        <dbReference type="ARBA" id="ARBA00012723"/>
    </source>
</evidence>
<dbReference type="InterPro" id="IPR017937">
    <property type="entry name" value="Thioredoxin_CS"/>
</dbReference>
<dbReference type="OMA" id="FFGMKKD"/>
<dbReference type="FunFam" id="3.40.30.10:FF:000042">
    <property type="entry name" value="protein disulfide-isomerase A2"/>
    <property type="match status" value="1"/>
</dbReference>
<evidence type="ECO:0000256" key="12">
    <source>
        <dbReference type="RuleBase" id="RU004208"/>
    </source>
</evidence>
<keyword evidence="10 11" id="KW-0676">Redox-active center</keyword>
<accession>A0A7M7M612</accession>
<keyword evidence="9 13" id="KW-0413">Isomerase</keyword>
<dbReference type="Pfam" id="PF00085">
    <property type="entry name" value="Thioredoxin"/>
    <property type="match status" value="2"/>
</dbReference>
<evidence type="ECO:0000256" key="13">
    <source>
        <dbReference type="RuleBase" id="RU361130"/>
    </source>
</evidence>
<evidence type="ECO:0000256" key="2">
    <source>
        <dbReference type="ARBA" id="ARBA00004319"/>
    </source>
</evidence>
<dbReference type="FunFam" id="3.40.30.10:FF:000023">
    <property type="entry name" value="Protein disulfide-isomerase"/>
    <property type="match status" value="1"/>
</dbReference>
<keyword evidence="17" id="KW-1185">Reference proteome</keyword>
<feature type="compositionally biased region" description="Acidic residues" evidence="14">
    <location>
        <begin position="482"/>
        <end position="494"/>
    </location>
</feature>
<feature type="chain" id="PRO_5029949682" description="Protein disulfide-isomerase" evidence="13">
    <location>
        <begin position="20"/>
        <end position="501"/>
    </location>
</feature>
<dbReference type="PRINTS" id="PR00421">
    <property type="entry name" value="THIOREDOXIN"/>
</dbReference>
<dbReference type="CDD" id="cd02995">
    <property type="entry name" value="PDI_a_PDI_a'_C"/>
    <property type="match status" value="1"/>
</dbReference>
<dbReference type="InterPro" id="IPR005792">
    <property type="entry name" value="Prot_disulphide_isomerase"/>
</dbReference>
<dbReference type="EnsemblMetazoa" id="XM_022796296">
    <property type="protein sequence ID" value="XP_022652031"/>
    <property type="gene ID" value="LOC111246536"/>
</dbReference>
<keyword evidence="5 13" id="KW-0732">Signal</keyword>
<evidence type="ECO:0000256" key="11">
    <source>
        <dbReference type="PIRSR" id="PIRSR605792-51"/>
    </source>
</evidence>
<dbReference type="FunFam" id="3.40.30.10:FF:000030">
    <property type="entry name" value="Protein disulfide-isomerase"/>
    <property type="match status" value="1"/>
</dbReference>
<dbReference type="PANTHER" id="PTHR18929:SF240">
    <property type="entry name" value="PROTEIN DISULFIDE-ISOMERASE"/>
    <property type="match status" value="1"/>
</dbReference>
<evidence type="ECO:0000256" key="6">
    <source>
        <dbReference type="ARBA" id="ARBA00022737"/>
    </source>
</evidence>
<proteinExistence type="inferred from homology"/>
<dbReference type="RefSeq" id="XP_022652031.1">
    <property type="nucleotide sequence ID" value="XM_022796296.1"/>
</dbReference>
<dbReference type="Proteomes" id="UP000594260">
    <property type="component" value="Unplaced"/>
</dbReference>
<protein>
    <recommendedName>
        <fullName evidence="4 13">Protein disulfide-isomerase</fullName>
        <ecNumber evidence="4 13">5.3.4.1</ecNumber>
    </recommendedName>
</protein>
<evidence type="ECO:0000256" key="10">
    <source>
        <dbReference type="ARBA" id="ARBA00023284"/>
    </source>
</evidence>
<evidence type="ECO:0000256" key="7">
    <source>
        <dbReference type="ARBA" id="ARBA00022824"/>
    </source>
</evidence>
<dbReference type="FunFam" id="3.40.30.10:FF:000027">
    <property type="entry name" value="protein disulfide-isomerase A2"/>
    <property type="match status" value="1"/>
</dbReference>
<feature type="region of interest" description="Disordered" evidence="14">
    <location>
        <begin position="471"/>
        <end position="501"/>
    </location>
</feature>
<evidence type="ECO:0000313" key="16">
    <source>
        <dbReference type="EnsemblMetazoa" id="XP_022652031"/>
    </source>
</evidence>
<evidence type="ECO:0000313" key="17">
    <source>
        <dbReference type="Proteomes" id="UP000594260"/>
    </source>
</evidence>
<dbReference type="GO" id="GO:0005788">
    <property type="term" value="C:endoplasmic reticulum lumen"/>
    <property type="evidence" value="ECO:0007669"/>
    <property type="project" value="UniProtKB-SubCell"/>
</dbReference>
<keyword evidence="8 11" id="KW-1015">Disulfide bond</keyword>
<dbReference type="KEGG" id="vde:111246536"/>
<dbReference type="GeneID" id="111246536"/>
<dbReference type="InterPro" id="IPR013766">
    <property type="entry name" value="Thioredoxin_domain"/>
</dbReference>
<feature type="domain" description="Thioredoxin" evidence="15">
    <location>
        <begin position="8"/>
        <end position="133"/>
    </location>
</feature>
<keyword evidence="7" id="KW-0256">Endoplasmic reticulum</keyword>
<dbReference type="NCBIfam" id="TIGR01130">
    <property type="entry name" value="ER_PDI_fam"/>
    <property type="match status" value="1"/>
</dbReference>
<dbReference type="PANTHER" id="PTHR18929">
    <property type="entry name" value="PROTEIN DISULFIDE ISOMERASE"/>
    <property type="match status" value="1"/>
</dbReference>
<dbReference type="EC" id="5.3.4.1" evidence="4 13"/>
<evidence type="ECO:0000256" key="8">
    <source>
        <dbReference type="ARBA" id="ARBA00023157"/>
    </source>
</evidence>
<comment type="catalytic activity">
    <reaction evidence="1 13">
        <text>Catalyzes the rearrangement of -S-S- bonds in proteins.</text>
        <dbReference type="EC" id="5.3.4.1"/>
    </reaction>
</comment>
<evidence type="ECO:0000256" key="9">
    <source>
        <dbReference type="ARBA" id="ARBA00023235"/>
    </source>
</evidence>
<dbReference type="NCBIfam" id="TIGR01126">
    <property type="entry name" value="pdi_dom"/>
    <property type="match status" value="2"/>
</dbReference>
<evidence type="ECO:0000256" key="3">
    <source>
        <dbReference type="ARBA" id="ARBA00006347"/>
    </source>
</evidence>
<dbReference type="GO" id="GO:0034976">
    <property type="term" value="P:response to endoplasmic reticulum stress"/>
    <property type="evidence" value="ECO:0007669"/>
    <property type="project" value="TreeGrafter"/>
</dbReference>
<evidence type="ECO:0000259" key="15">
    <source>
        <dbReference type="PROSITE" id="PS51352"/>
    </source>
</evidence>
<evidence type="ECO:0000256" key="5">
    <source>
        <dbReference type="ARBA" id="ARBA00022729"/>
    </source>
</evidence>
<dbReference type="Gene3D" id="3.40.30.10">
    <property type="entry name" value="Glutaredoxin"/>
    <property type="match status" value="4"/>
</dbReference>
<evidence type="ECO:0000256" key="14">
    <source>
        <dbReference type="SAM" id="MobiDB-lite"/>
    </source>
</evidence>
<dbReference type="GO" id="GO:0006457">
    <property type="term" value="P:protein folding"/>
    <property type="evidence" value="ECO:0007669"/>
    <property type="project" value="TreeGrafter"/>
</dbReference>
<dbReference type="SUPFAM" id="SSF52833">
    <property type="entry name" value="Thioredoxin-like"/>
    <property type="match status" value="4"/>
</dbReference>
<dbReference type="FunCoup" id="A0A7M7M612">
    <property type="interactions" value="1289"/>
</dbReference>